<organism evidence="2 3">
    <name type="scientific">Novymonas esmeraldas</name>
    <dbReference type="NCBI Taxonomy" id="1808958"/>
    <lineage>
        <taxon>Eukaryota</taxon>
        <taxon>Discoba</taxon>
        <taxon>Euglenozoa</taxon>
        <taxon>Kinetoplastea</taxon>
        <taxon>Metakinetoplastina</taxon>
        <taxon>Trypanosomatida</taxon>
        <taxon>Trypanosomatidae</taxon>
        <taxon>Novymonas</taxon>
    </lineage>
</organism>
<feature type="region of interest" description="Disordered" evidence="1">
    <location>
        <begin position="72"/>
        <end position="108"/>
    </location>
</feature>
<evidence type="ECO:0000256" key="1">
    <source>
        <dbReference type="SAM" id="MobiDB-lite"/>
    </source>
</evidence>
<evidence type="ECO:0000313" key="3">
    <source>
        <dbReference type="Proteomes" id="UP001430356"/>
    </source>
</evidence>
<dbReference type="AlphaFoldDB" id="A0AAW0ENG7"/>
<evidence type="ECO:0000313" key="2">
    <source>
        <dbReference type="EMBL" id="KAK7195255.1"/>
    </source>
</evidence>
<dbReference type="Proteomes" id="UP001430356">
    <property type="component" value="Unassembled WGS sequence"/>
</dbReference>
<gene>
    <name evidence="2" type="ORF">NESM_000451000</name>
</gene>
<keyword evidence="3" id="KW-1185">Reference proteome</keyword>
<reference evidence="2 3" key="1">
    <citation type="journal article" date="2021" name="MBio">
        <title>A New Model Trypanosomatid, Novymonas esmeraldas: Genomic Perception of Its 'Candidatus Pandoraea novymonadis' Endosymbiont.</title>
        <authorList>
            <person name="Zakharova A."/>
            <person name="Saura A."/>
            <person name="Butenko A."/>
            <person name="Podesvova L."/>
            <person name="Warmusova S."/>
            <person name="Kostygov A.Y."/>
            <person name="Nenarokova A."/>
            <person name="Lukes J."/>
            <person name="Opperdoes F.R."/>
            <person name="Yurchenko V."/>
        </authorList>
    </citation>
    <scope>NUCLEOTIDE SEQUENCE [LARGE SCALE GENOMIC DNA]</scope>
    <source>
        <strain evidence="2 3">E262AT.01</strain>
    </source>
</reference>
<feature type="compositionally biased region" description="Gly residues" evidence="1">
    <location>
        <begin position="85"/>
        <end position="100"/>
    </location>
</feature>
<sequence>MPYVATGESRDSYITGVRPGGRYGVLHDVEKRRDNLPENVFHFIKDGVQRDERMRRNEEESRARTRLEMFAKVPGQHRGGTRLSGNGGGADAGGGSGVGGATEQSAAMQKLELETQTRERRAALLELYQRDREEWELDLGARGLATRRA</sequence>
<comment type="caution">
    <text evidence="2">The sequence shown here is derived from an EMBL/GenBank/DDBJ whole genome shotgun (WGS) entry which is preliminary data.</text>
</comment>
<accession>A0AAW0ENG7</accession>
<protein>
    <submittedName>
        <fullName evidence="2">Uncharacterized protein</fullName>
    </submittedName>
</protein>
<dbReference type="EMBL" id="JAECZO010000050">
    <property type="protein sequence ID" value="KAK7195255.1"/>
    <property type="molecule type" value="Genomic_DNA"/>
</dbReference>
<name>A0AAW0ENG7_9TRYP</name>
<proteinExistence type="predicted"/>